<keyword evidence="4" id="KW-1185">Reference proteome</keyword>
<feature type="region of interest" description="Disordered" evidence="1">
    <location>
        <begin position="63"/>
        <end position="83"/>
    </location>
</feature>
<dbReference type="GO" id="GO:0007264">
    <property type="term" value="P:small GTPase-mediated signal transduction"/>
    <property type="evidence" value="ECO:0007669"/>
    <property type="project" value="TreeGrafter"/>
</dbReference>
<name>A0AAE1M3Q3_9HYPO</name>
<dbReference type="RefSeq" id="XP_062759214.1">
    <property type="nucleotide sequence ID" value="XM_062895771.1"/>
</dbReference>
<dbReference type="GO" id="GO:0005096">
    <property type="term" value="F:GTPase activator activity"/>
    <property type="evidence" value="ECO:0007669"/>
    <property type="project" value="TreeGrafter"/>
</dbReference>
<dbReference type="GO" id="GO:0005737">
    <property type="term" value="C:cytoplasm"/>
    <property type="evidence" value="ECO:0007669"/>
    <property type="project" value="TreeGrafter"/>
</dbReference>
<sequence length="588" mass="64261">MALLNNLLNGSSVAQPRSHPPSIQSAGPAFVPPANRAQYVPHSASLALPLSTVIPERMGDNVTVPTSRTWTPSTGGPDFLTEGDEEQNRSIFEEKYNKLASENGVRPLVVGDFDAHLRNRSGSFSPEKKKNWFSRFLRGSSNQSTPKKVAPVPPHKRSTSDQGSFSRYKSNAPKILDMQDLVRLTGSSVLYLPAGFAPHPLALPTCLRATAHYLVENPDNRGVFRVPGSNRTVDALYDYYCDASGSDPYISSTTYLPTLPESIPHRVHDVASLFKRILSRLPGGILGSITLFDALLAIYSELKDRLEVPAEKLEKTRARLIAMAIQAMDSRPQRDLICAVFGLLSHIGYATEVSPTTDAEGRPLPPSQLMSYNALGIIFGSLLVGSDLDNYDMKESSPTSGLSLVPMSAKKRRDRQKAKKELNADIPDVGKIQVLNGVAEMVISNWRDVVRQMLSLTAKLDEKTKSMQGPHDDYQSSISESFMVNRTRDSGVENRRDLPGQAQALESAHVSLRRTKSAASQLSRQGSGRGPSRQSSLRWVTPTIEEGHQQRDLCNTVIVSITPISEGGIVEPAPTSITAVTPPSRQLC</sequence>
<feature type="region of interest" description="Disordered" evidence="1">
    <location>
        <begin position="135"/>
        <end position="168"/>
    </location>
</feature>
<dbReference type="SMART" id="SM00324">
    <property type="entry name" value="RhoGAP"/>
    <property type="match status" value="1"/>
</dbReference>
<feature type="domain" description="Rho-GAP" evidence="2">
    <location>
        <begin position="176"/>
        <end position="450"/>
    </location>
</feature>
<dbReference type="CDD" id="cd00159">
    <property type="entry name" value="RhoGAP"/>
    <property type="match status" value="1"/>
</dbReference>
<dbReference type="InterPro" id="IPR008936">
    <property type="entry name" value="Rho_GTPase_activation_prot"/>
</dbReference>
<dbReference type="PANTHER" id="PTHR45808">
    <property type="entry name" value="RHO GTPASE-ACTIVATING PROTEIN 68F"/>
    <property type="match status" value="1"/>
</dbReference>
<dbReference type="Pfam" id="PF00620">
    <property type="entry name" value="RhoGAP"/>
    <property type="match status" value="1"/>
</dbReference>
<dbReference type="Proteomes" id="UP001273209">
    <property type="component" value="Unassembled WGS sequence"/>
</dbReference>
<organism evidence="3 4">
    <name type="scientific">Trichoderma aggressivum f. europaeum</name>
    <dbReference type="NCBI Taxonomy" id="173218"/>
    <lineage>
        <taxon>Eukaryota</taxon>
        <taxon>Fungi</taxon>
        <taxon>Dikarya</taxon>
        <taxon>Ascomycota</taxon>
        <taxon>Pezizomycotina</taxon>
        <taxon>Sordariomycetes</taxon>
        <taxon>Hypocreomycetidae</taxon>
        <taxon>Hypocreales</taxon>
        <taxon>Hypocreaceae</taxon>
        <taxon>Trichoderma</taxon>
    </lineage>
</organism>
<feature type="compositionally biased region" description="Polar residues" evidence="1">
    <location>
        <begin position="8"/>
        <end position="25"/>
    </location>
</feature>
<accession>A0AAE1M3Q3</accession>
<feature type="compositionally biased region" description="Low complexity" evidence="1">
    <location>
        <begin position="520"/>
        <end position="537"/>
    </location>
</feature>
<dbReference type="PANTHER" id="PTHR45808:SF2">
    <property type="entry name" value="RHO GTPASE-ACTIVATING PROTEIN 68F"/>
    <property type="match status" value="1"/>
</dbReference>
<feature type="compositionally biased region" description="Basic residues" evidence="1">
    <location>
        <begin position="409"/>
        <end position="418"/>
    </location>
</feature>
<dbReference type="AlphaFoldDB" id="A0AAE1M3Q3"/>
<dbReference type="EMBL" id="JAWRVG010000004">
    <property type="protein sequence ID" value="KAK4082785.1"/>
    <property type="molecule type" value="Genomic_DNA"/>
</dbReference>
<feature type="region of interest" description="Disordered" evidence="1">
    <location>
        <begin position="8"/>
        <end position="29"/>
    </location>
</feature>
<evidence type="ECO:0000313" key="3">
    <source>
        <dbReference type="EMBL" id="KAK4082785.1"/>
    </source>
</evidence>
<dbReference type="GeneID" id="87915676"/>
<feature type="compositionally biased region" description="Polar residues" evidence="1">
    <location>
        <begin position="63"/>
        <end position="74"/>
    </location>
</feature>
<feature type="region of interest" description="Disordered" evidence="1">
    <location>
        <begin position="507"/>
        <end position="537"/>
    </location>
</feature>
<comment type="caution">
    <text evidence="3">The sequence shown here is derived from an EMBL/GenBank/DDBJ whole genome shotgun (WGS) entry which is preliminary data.</text>
</comment>
<dbReference type="SUPFAM" id="SSF48350">
    <property type="entry name" value="GTPase activation domain, GAP"/>
    <property type="match status" value="1"/>
</dbReference>
<reference evidence="3" key="1">
    <citation type="submission" date="2023-11" db="EMBL/GenBank/DDBJ databases">
        <title>The genome sequences of three competitors of mushroom-forming fungi.</title>
        <authorList>
            <person name="Beijen E."/>
            <person name="Ohm R.A."/>
        </authorList>
    </citation>
    <scope>NUCLEOTIDE SEQUENCE</scope>
    <source>
        <strain evidence="3">CBS 100526</strain>
    </source>
</reference>
<feature type="region of interest" description="Disordered" evidence="1">
    <location>
        <begin position="395"/>
        <end position="422"/>
    </location>
</feature>
<dbReference type="Gene3D" id="1.10.555.10">
    <property type="entry name" value="Rho GTPase activation protein"/>
    <property type="match status" value="1"/>
</dbReference>
<gene>
    <name evidence="3" type="ORF">Triagg1_1675</name>
</gene>
<proteinExistence type="predicted"/>
<dbReference type="PROSITE" id="PS50238">
    <property type="entry name" value="RHOGAP"/>
    <property type="match status" value="1"/>
</dbReference>
<evidence type="ECO:0000256" key="1">
    <source>
        <dbReference type="SAM" id="MobiDB-lite"/>
    </source>
</evidence>
<evidence type="ECO:0000259" key="2">
    <source>
        <dbReference type="PROSITE" id="PS50238"/>
    </source>
</evidence>
<dbReference type="InterPro" id="IPR000198">
    <property type="entry name" value="RhoGAP_dom"/>
</dbReference>
<evidence type="ECO:0000313" key="4">
    <source>
        <dbReference type="Proteomes" id="UP001273209"/>
    </source>
</evidence>
<protein>
    <recommendedName>
        <fullName evidence="2">Rho-GAP domain-containing protein</fullName>
    </recommendedName>
</protein>